<evidence type="ECO:0000313" key="10">
    <source>
        <dbReference type="EMBL" id="AKA67478.1"/>
    </source>
</evidence>
<keyword evidence="1 8" id="KW-0963">Cytoplasm</keyword>
<feature type="binding site" evidence="8">
    <location>
        <position position="22"/>
    </location>
    <ligand>
        <name>GTP</name>
        <dbReference type="ChEBI" id="CHEBI:37565"/>
    </ligand>
</feature>
<evidence type="ECO:0000256" key="1">
    <source>
        <dbReference type="ARBA" id="ARBA00022490"/>
    </source>
</evidence>
<evidence type="ECO:0000256" key="6">
    <source>
        <dbReference type="ARBA" id="ARBA00023134"/>
    </source>
</evidence>
<comment type="domain">
    <text evidence="8">The N-terminal domain determines nucleotide recognition and specific binding, while the C-terminal domain determines the specific binding to the target protein.</text>
</comment>
<feature type="binding site" evidence="8">
    <location>
        <position position="67"/>
    </location>
    <ligand>
        <name>GTP</name>
        <dbReference type="ChEBI" id="CHEBI:37565"/>
    </ligand>
</feature>
<dbReference type="GO" id="GO:0046872">
    <property type="term" value="F:metal ion binding"/>
    <property type="evidence" value="ECO:0007669"/>
    <property type="project" value="UniProtKB-KW"/>
</dbReference>
<dbReference type="InterPro" id="IPR013482">
    <property type="entry name" value="Molybde_CF_guanTrfase"/>
</dbReference>
<dbReference type="Proteomes" id="UP000033115">
    <property type="component" value="Chromosome"/>
</dbReference>
<protein>
    <recommendedName>
        <fullName evidence="8">Probable molybdenum cofactor guanylyltransferase</fullName>
        <shortName evidence="8">MoCo guanylyltransferase</shortName>
        <ecNumber evidence="8">2.7.7.77</ecNumber>
    </recommendedName>
    <alternativeName>
        <fullName evidence="8">GTP:molybdopterin guanylyltransferase</fullName>
    </alternativeName>
    <alternativeName>
        <fullName evidence="8">Mo-MPT guanylyltransferase</fullName>
    </alternativeName>
    <alternativeName>
        <fullName evidence="8">Molybdopterin guanylyltransferase</fullName>
    </alternativeName>
    <alternativeName>
        <fullName evidence="8">Molybdopterin-guanine dinucleotide synthase</fullName>
        <shortName evidence="8">MGD synthase</shortName>
    </alternativeName>
</protein>
<keyword evidence="3 8" id="KW-0479">Metal-binding</keyword>
<dbReference type="HOGENOM" id="CLU_055597_2_1_9"/>
<organism evidence="10 11">
    <name type="scientific">Clostridium scatologenes</name>
    <dbReference type="NCBI Taxonomy" id="1548"/>
    <lineage>
        <taxon>Bacteria</taxon>
        <taxon>Bacillati</taxon>
        <taxon>Bacillota</taxon>
        <taxon>Clostridia</taxon>
        <taxon>Eubacteriales</taxon>
        <taxon>Clostridiaceae</taxon>
        <taxon>Clostridium</taxon>
    </lineage>
</organism>
<keyword evidence="6 8" id="KW-0342">GTP-binding</keyword>
<feature type="binding site" evidence="8">
    <location>
        <position position="96"/>
    </location>
    <ligand>
        <name>Mg(2+)</name>
        <dbReference type="ChEBI" id="CHEBI:18420"/>
    </ligand>
</feature>
<dbReference type="Gene3D" id="3.90.550.10">
    <property type="entry name" value="Spore Coat Polysaccharide Biosynthesis Protein SpsA, Chain A"/>
    <property type="match status" value="1"/>
</dbReference>
<dbReference type="PANTHER" id="PTHR19136:SF81">
    <property type="entry name" value="MOLYBDENUM COFACTOR GUANYLYLTRANSFERASE"/>
    <property type="match status" value="1"/>
</dbReference>
<feature type="binding site" evidence="8">
    <location>
        <begin position="10"/>
        <end position="12"/>
    </location>
    <ligand>
        <name>GTP</name>
        <dbReference type="ChEBI" id="CHEBI:37565"/>
    </ligand>
</feature>
<dbReference type="GO" id="GO:0005737">
    <property type="term" value="C:cytoplasm"/>
    <property type="evidence" value="ECO:0007669"/>
    <property type="project" value="UniProtKB-SubCell"/>
</dbReference>
<keyword evidence="2 8" id="KW-0808">Transferase</keyword>
<dbReference type="CDD" id="cd02503">
    <property type="entry name" value="MobA"/>
    <property type="match status" value="1"/>
</dbReference>
<gene>
    <name evidence="8" type="primary">mobA</name>
    <name evidence="10" type="ORF">CSCA_0353</name>
</gene>
<comment type="similarity">
    <text evidence="8">Belongs to the MobA family.</text>
</comment>
<comment type="function">
    <text evidence="8">Transfers a GMP moiety from GTP to Mo-molybdopterin (Mo-MPT) cofactor (Moco or molybdenum cofactor) to form Mo-molybdopterin guanine dinucleotide (Mo-MGD) cofactor.</text>
</comment>
<dbReference type="Pfam" id="PF12804">
    <property type="entry name" value="NTP_transf_3"/>
    <property type="match status" value="1"/>
</dbReference>
<dbReference type="SUPFAM" id="SSF53448">
    <property type="entry name" value="Nucleotide-diphospho-sugar transferases"/>
    <property type="match status" value="1"/>
</dbReference>
<keyword evidence="7 8" id="KW-0501">Molybdenum cofactor biosynthesis</keyword>
<evidence type="ECO:0000256" key="4">
    <source>
        <dbReference type="ARBA" id="ARBA00022741"/>
    </source>
</evidence>
<dbReference type="InterPro" id="IPR029044">
    <property type="entry name" value="Nucleotide-diphossugar_trans"/>
</dbReference>
<dbReference type="GO" id="GO:0006777">
    <property type="term" value="P:Mo-molybdopterin cofactor biosynthetic process"/>
    <property type="evidence" value="ECO:0007669"/>
    <property type="project" value="UniProtKB-KW"/>
</dbReference>
<dbReference type="AlphaFoldDB" id="A0A0E3M4X1"/>
<keyword evidence="4 8" id="KW-0547">Nucleotide-binding</keyword>
<dbReference type="EMBL" id="CP009933">
    <property type="protein sequence ID" value="AKA67478.1"/>
    <property type="molecule type" value="Genomic_DNA"/>
</dbReference>
<evidence type="ECO:0000313" key="11">
    <source>
        <dbReference type="Proteomes" id="UP000033115"/>
    </source>
</evidence>
<keyword evidence="5 8" id="KW-0460">Magnesium</keyword>
<dbReference type="KEGG" id="csq:CSCA_0353"/>
<dbReference type="EC" id="2.7.7.77" evidence="8"/>
<proteinExistence type="inferred from homology"/>
<evidence type="ECO:0000256" key="3">
    <source>
        <dbReference type="ARBA" id="ARBA00022723"/>
    </source>
</evidence>
<comment type="cofactor">
    <cofactor evidence="8">
        <name>Mg(2+)</name>
        <dbReference type="ChEBI" id="CHEBI:18420"/>
    </cofactor>
</comment>
<feature type="binding site" evidence="8">
    <location>
        <position position="96"/>
    </location>
    <ligand>
        <name>GTP</name>
        <dbReference type="ChEBI" id="CHEBI:37565"/>
    </ligand>
</feature>
<evidence type="ECO:0000256" key="7">
    <source>
        <dbReference type="ARBA" id="ARBA00023150"/>
    </source>
</evidence>
<evidence type="ECO:0000256" key="5">
    <source>
        <dbReference type="ARBA" id="ARBA00022842"/>
    </source>
</evidence>
<keyword evidence="11" id="KW-1185">Reference proteome</keyword>
<dbReference type="PANTHER" id="PTHR19136">
    <property type="entry name" value="MOLYBDENUM COFACTOR GUANYLYLTRANSFERASE"/>
    <property type="match status" value="1"/>
</dbReference>
<dbReference type="InterPro" id="IPR025877">
    <property type="entry name" value="MobA-like_NTP_Trfase"/>
</dbReference>
<dbReference type="STRING" id="1548.CSCA_0353"/>
<evidence type="ECO:0000256" key="8">
    <source>
        <dbReference type="HAMAP-Rule" id="MF_00316"/>
    </source>
</evidence>
<comment type="caution">
    <text evidence="8">Lacks conserved residue(s) required for the propagation of feature annotation.</text>
</comment>
<sequence length="197" mass="22936">MKKIGTAVILCGGKSSRMGFDKSKIEIKGKYLLELTAEKLETVFDEVILVAEKKDKFKTLKYTVLEDLKKEYGPAGGIYTALKYANSKYVFFMACDMPIVNIEYINYMMKIAEEDNCQCVLPRNGKWVEPMYAFYSKDLIEEFEKGIDNNNLLLYNIIKNSNIHYIPEEVTRTYSKDLEMFVNLNYIKDLEVLKKLY</sequence>
<feature type="domain" description="MobA-like NTP transferase" evidence="9">
    <location>
        <begin position="7"/>
        <end position="146"/>
    </location>
</feature>
<comment type="subcellular location">
    <subcellularLocation>
        <location evidence="8">Cytoplasm</location>
    </subcellularLocation>
</comment>
<dbReference type="GO" id="GO:0061603">
    <property type="term" value="F:molybdenum cofactor guanylyltransferase activity"/>
    <property type="evidence" value="ECO:0007669"/>
    <property type="project" value="UniProtKB-EC"/>
</dbReference>
<comment type="catalytic activity">
    <reaction evidence="8">
        <text>Mo-molybdopterin + GTP + H(+) = Mo-molybdopterin guanine dinucleotide + diphosphate</text>
        <dbReference type="Rhea" id="RHEA:34243"/>
        <dbReference type="ChEBI" id="CHEBI:15378"/>
        <dbReference type="ChEBI" id="CHEBI:33019"/>
        <dbReference type="ChEBI" id="CHEBI:37565"/>
        <dbReference type="ChEBI" id="CHEBI:71302"/>
        <dbReference type="ChEBI" id="CHEBI:71310"/>
        <dbReference type="EC" id="2.7.7.77"/>
    </reaction>
</comment>
<evidence type="ECO:0000256" key="2">
    <source>
        <dbReference type="ARBA" id="ARBA00022679"/>
    </source>
</evidence>
<name>A0A0E3M4X1_CLOSL</name>
<dbReference type="RefSeq" id="WP_029160538.1">
    <property type="nucleotide sequence ID" value="NZ_CP009933.1"/>
</dbReference>
<dbReference type="GO" id="GO:0005525">
    <property type="term" value="F:GTP binding"/>
    <property type="evidence" value="ECO:0007669"/>
    <property type="project" value="UniProtKB-UniRule"/>
</dbReference>
<accession>A0A0E3M4X1</accession>
<dbReference type="HAMAP" id="MF_00316">
    <property type="entry name" value="MobA"/>
    <property type="match status" value="1"/>
</dbReference>
<reference evidence="10 11" key="1">
    <citation type="journal article" date="2015" name="J. Biotechnol.">
        <title>Complete genome sequence of a malodorant-producing acetogen, Clostridium scatologenes ATCC 25775(T).</title>
        <authorList>
            <person name="Zhu Z."/>
            <person name="Guo T."/>
            <person name="Zheng H."/>
            <person name="Song T."/>
            <person name="Ouyang P."/>
            <person name="Xie J."/>
        </authorList>
    </citation>
    <scope>NUCLEOTIDE SEQUENCE [LARGE SCALE GENOMIC DNA]</scope>
    <source>
        <strain evidence="10 11">ATCC 25775</strain>
    </source>
</reference>
<evidence type="ECO:0000259" key="9">
    <source>
        <dbReference type="Pfam" id="PF12804"/>
    </source>
</evidence>